<keyword evidence="1" id="KW-1133">Transmembrane helix</keyword>
<dbReference type="Pfam" id="PF04165">
    <property type="entry name" value="DUF401"/>
    <property type="match status" value="1"/>
</dbReference>
<dbReference type="InterPro" id="IPR007294">
    <property type="entry name" value="DUF401"/>
</dbReference>
<dbReference type="EMBL" id="LSGP01000017">
    <property type="protein sequence ID" value="KYZ76071.1"/>
    <property type="molecule type" value="Genomic_DNA"/>
</dbReference>
<dbReference type="Proteomes" id="UP000076268">
    <property type="component" value="Unassembled WGS sequence"/>
</dbReference>
<dbReference type="AlphaFoldDB" id="A0A154BQ75"/>
<sequence length="404" mass="43337">MVAVIKVLITLVVIVGLLNRKVKMGNAMLAGSLLLFFLTGPTLGKLTAASSTTVTSPSTWEITIALYFVMCLEYQLRTSGIIDGFMSSARNIFKSERLLLVLMPSFLGFLPSLGGAIFSAPMVENASRAYDLTAEKKTVINYWFRHIWEFTNPLFTGMLLASQLSGIPLGDLVTHMSWLTVLALITGWVLLISPLKPNSAAAIADSTPVESSCNWRYIALATAPILSNLALVVLFNVSASVSMAAVVASMALVLRQGVSDIRAMLSHALDRKLLWGVFGILFFQNILRLSGVVGDISVLLNNLAIPAAVVVGIIAFMGGILTGTSQGFVAIAFPFIALLSPGDISLVIVCFLMGTAGHMLSPAHLCLVVTLDYFKASFFKSIRPVLILEIIMVAVSYGVISIWG</sequence>
<proteinExistence type="predicted"/>
<evidence type="ECO:0000256" key="1">
    <source>
        <dbReference type="SAM" id="Phobius"/>
    </source>
</evidence>
<dbReference type="PANTHER" id="PTHR39556:SF1">
    <property type="entry name" value="PROTEIN, PUTATIVE-RELATED"/>
    <property type="match status" value="1"/>
</dbReference>
<feature type="transmembrane region" description="Helical" evidence="1">
    <location>
        <begin position="172"/>
        <end position="191"/>
    </location>
</feature>
<accession>A0A154BQ75</accession>
<feature type="transmembrane region" description="Helical" evidence="1">
    <location>
        <begin position="27"/>
        <end position="44"/>
    </location>
</feature>
<keyword evidence="1" id="KW-0812">Transmembrane</keyword>
<feature type="transmembrane region" description="Helical" evidence="1">
    <location>
        <begin position="229"/>
        <end position="253"/>
    </location>
</feature>
<evidence type="ECO:0000313" key="3">
    <source>
        <dbReference type="Proteomes" id="UP000076268"/>
    </source>
</evidence>
<reference evidence="2 3" key="1">
    <citation type="submission" date="2016-02" db="EMBL/GenBank/DDBJ databases">
        <title>Anaerosporomusa subterraneum gen. nov., sp. nov., a spore-forming obligate anaerobe isolated from saprolite.</title>
        <authorList>
            <person name="Choi J.K."/>
            <person name="Shah M."/>
            <person name="Yee N."/>
        </authorList>
    </citation>
    <scope>NUCLEOTIDE SEQUENCE [LARGE SCALE GENOMIC DNA]</scope>
    <source>
        <strain evidence="2 3">RU4</strain>
    </source>
</reference>
<comment type="caution">
    <text evidence="2">The sequence shown here is derived from an EMBL/GenBank/DDBJ whole genome shotgun (WGS) entry which is preliminary data.</text>
</comment>
<dbReference type="OrthoDB" id="367235at2"/>
<keyword evidence="3" id="KW-1185">Reference proteome</keyword>
<feature type="transmembrane region" description="Helical" evidence="1">
    <location>
        <begin position="303"/>
        <end position="321"/>
    </location>
</feature>
<evidence type="ECO:0008006" key="4">
    <source>
        <dbReference type="Google" id="ProtNLM"/>
    </source>
</evidence>
<name>A0A154BQ75_ANASB</name>
<evidence type="ECO:0000313" key="2">
    <source>
        <dbReference type="EMBL" id="KYZ76071.1"/>
    </source>
</evidence>
<keyword evidence="1" id="KW-0472">Membrane</keyword>
<organism evidence="2 3">
    <name type="scientific">Anaerosporomusa subterranea</name>
    <dbReference type="NCBI Taxonomy" id="1794912"/>
    <lineage>
        <taxon>Bacteria</taxon>
        <taxon>Bacillati</taxon>
        <taxon>Bacillota</taxon>
        <taxon>Negativicutes</taxon>
        <taxon>Acetonemataceae</taxon>
        <taxon>Anaerosporomusa</taxon>
    </lineage>
</organism>
<gene>
    <name evidence="2" type="ORF">AXX12_06400</name>
</gene>
<protein>
    <recommendedName>
        <fullName evidence="4">DUF401 family protein</fullName>
    </recommendedName>
</protein>
<feature type="transmembrane region" description="Helical" evidence="1">
    <location>
        <begin position="273"/>
        <end position="291"/>
    </location>
</feature>
<dbReference type="PANTHER" id="PTHR39556">
    <property type="entry name" value="PROTEIN, PUTATIVE-RELATED"/>
    <property type="match status" value="1"/>
</dbReference>
<dbReference type="RefSeq" id="WP_066240872.1">
    <property type="nucleotide sequence ID" value="NZ_LSGP01000017.1"/>
</dbReference>
<feature type="transmembrane region" description="Helical" evidence="1">
    <location>
        <begin position="385"/>
        <end position="403"/>
    </location>
</feature>
<feature type="transmembrane region" description="Helical" evidence="1">
    <location>
        <begin position="98"/>
        <end position="122"/>
    </location>
</feature>
<feature type="transmembrane region" description="Helical" evidence="1">
    <location>
        <begin position="328"/>
        <end position="354"/>
    </location>
</feature>